<dbReference type="PRINTS" id="PR00039">
    <property type="entry name" value="HTHLYSR"/>
</dbReference>
<keyword evidence="4" id="KW-0804">Transcription</keyword>
<dbReference type="AlphaFoldDB" id="A0A4R7BAC7"/>
<feature type="domain" description="HTH lysR-type" evidence="5">
    <location>
        <begin position="14"/>
        <end position="71"/>
    </location>
</feature>
<evidence type="ECO:0000256" key="3">
    <source>
        <dbReference type="ARBA" id="ARBA00023125"/>
    </source>
</evidence>
<evidence type="ECO:0000259" key="5">
    <source>
        <dbReference type="PROSITE" id="PS50931"/>
    </source>
</evidence>
<keyword evidence="2" id="KW-0805">Transcription regulation</keyword>
<organism evidence="6 7">
    <name type="scientific">Paludibacterium purpuratum</name>
    <dbReference type="NCBI Taxonomy" id="1144873"/>
    <lineage>
        <taxon>Bacteria</taxon>
        <taxon>Pseudomonadati</taxon>
        <taxon>Pseudomonadota</taxon>
        <taxon>Betaproteobacteria</taxon>
        <taxon>Neisseriales</taxon>
        <taxon>Chromobacteriaceae</taxon>
        <taxon>Paludibacterium</taxon>
    </lineage>
</organism>
<dbReference type="Pfam" id="PF03466">
    <property type="entry name" value="LysR_substrate"/>
    <property type="match status" value="1"/>
</dbReference>
<dbReference type="PANTHER" id="PTHR30118">
    <property type="entry name" value="HTH-TYPE TRANSCRIPTIONAL REGULATOR LEUO-RELATED"/>
    <property type="match status" value="1"/>
</dbReference>
<evidence type="ECO:0000313" key="7">
    <source>
        <dbReference type="Proteomes" id="UP000295611"/>
    </source>
</evidence>
<dbReference type="EMBL" id="SNZP01000004">
    <property type="protein sequence ID" value="TDR80577.1"/>
    <property type="molecule type" value="Genomic_DNA"/>
</dbReference>
<proteinExistence type="inferred from homology"/>
<dbReference type="CDD" id="cd08417">
    <property type="entry name" value="PBP2_Nitroaromatics_like"/>
    <property type="match status" value="1"/>
</dbReference>
<dbReference type="SUPFAM" id="SSF53850">
    <property type="entry name" value="Periplasmic binding protein-like II"/>
    <property type="match status" value="1"/>
</dbReference>
<accession>A0A4R7BAC7</accession>
<evidence type="ECO:0000256" key="1">
    <source>
        <dbReference type="ARBA" id="ARBA00009437"/>
    </source>
</evidence>
<sequence>MHNVDFTHGDLRRVDLNLLVAFDALLETRHVSRAAERLYLGQPAMSHALARLREVFHDPLFIRSGSRMEPTARALELAEPIRAWLVLANRILFSVDSFDPARVKATYAVAAPDGLEAMLYPSLIADLRQRAPGVQLRAHLLEIDQQLGALDRDEVDLLISGSPLLARDWHGQRLLGESGFVALYSRRQLSLPPMPSLAELAACEQVASSYRGSSAGVVDHLFAEHGLQRRIVATSASLMTTGLILQRAPLISIQPSLYLPLFASLPDIEHVVLAPALHIPINLIWHRRNDNHPLHVFLRDQVCLHLSRLPGITTV</sequence>
<dbReference type="Proteomes" id="UP000295611">
    <property type="component" value="Unassembled WGS sequence"/>
</dbReference>
<evidence type="ECO:0000256" key="2">
    <source>
        <dbReference type="ARBA" id="ARBA00023015"/>
    </source>
</evidence>
<dbReference type="InterPro" id="IPR000847">
    <property type="entry name" value="LysR_HTH_N"/>
</dbReference>
<dbReference type="GO" id="GO:0003700">
    <property type="term" value="F:DNA-binding transcription factor activity"/>
    <property type="evidence" value="ECO:0007669"/>
    <property type="project" value="InterPro"/>
</dbReference>
<dbReference type="GO" id="GO:0003677">
    <property type="term" value="F:DNA binding"/>
    <property type="evidence" value="ECO:0007669"/>
    <property type="project" value="UniProtKB-KW"/>
</dbReference>
<dbReference type="PANTHER" id="PTHR30118:SF15">
    <property type="entry name" value="TRANSCRIPTIONAL REGULATORY PROTEIN"/>
    <property type="match status" value="1"/>
</dbReference>
<name>A0A4R7BAC7_9NEIS</name>
<evidence type="ECO:0000256" key="4">
    <source>
        <dbReference type="ARBA" id="ARBA00023163"/>
    </source>
</evidence>
<gene>
    <name evidence="6" type="ORF">DFP86_10475</name>
</gene>
<dbReference type="InterPro" id="IPR036390">
    <property type="entry name" value="WH_DNA-bd_sf"/>
</dbReference>
<reference evidence="6 7" key="1">
    <citation type="submission" date="2019-03" db="EMBL/GenBank/DDBJ databases">
        <title>Genomic Encyclopedia of Type Strains, Phase III (KMG-III): the genomes of soil and plant-associated and newly described type strains.</title>
        <authorList>
            <person name="Whitman W."/>
        </authorList>
    </citation>
    <scope>NUCLEOTIDE SEQUENCE [LARGE SCALE GENOMIC DNA]</scope>
    <source>
        <strain evidence="6 7">CECT 8976</strain>
    </source>
</reference>
<dbReference type="InterPro" id="IPR005119">
    <property type="entry name" value="LysR_subst-bd"/>
</dbReference>
<dbReference type="Gene3D" id="1.10.10.10">
    <property type="entry name" value="Winged helix-like DNA-binding domain superfamily/Winged helix DNA-binding domain"/>
    <property type="match status" value="1"/>
</dbReference>
<dbReference type="OrthoDB" id="8583877at2"/>
<dbReference type="InterPro" id="IPR036388">
    <property type="entry name" value="WH-like_DNA-bd_sf"/>
</dbReference>
<dbReference type="Pfam" id="PF00126">
    <property type="entry name" value="HTH_1"/>
    <property type="match status" value="1"/>
</dbReference>
<protein>
    <submittedName>
        <fullName evidence="6">LysR family transcriptional regulator</fullName>
    </submittedName>
</protein>
<dbReference type="InterPro" id="IPR050389">
    <property type="entry name" value="LysR-type_TF"/>
</dbReference>
<keyword evidence="3" id="KW-0238">DNA-binding</keyword>
<dbReference type="Gene3D" id="3.40.190.10">
    <property type="entry name" value="Periplasmic binding protein-like II"/>
    <property type="match status" value="2"/>
</dbReference>
<dbReference type="RefSeq" id="WP_133679070.1">
    <property type="nucleotide sequence ID" value="NZ_SNZP01000004.1"/>
</dbReference>
<dbReference type="PROSITE" id="PS50931">
    <property type="entry name" value="HTH_LYSR"/>
    <property type="match status" value="1"/>
</dbReference>
<comment type="caution">
    <text evidence="6">The sequence shown here is derived from an EMBL/GenBank/DDBJ whole genome shotgun (WGS) entry which is preliminary data.</text>
</comment>
<keyword evidence="7" id="KW-1185">Reference proteome</keyword>
<dbReference type="SUPFAM" id="SSF46785">
    <property type="entry name" value="Winged helix' DNA-binding domain"/>
    <property type="match status" value="1"/>
</dbReference>
<comment type="similarity">
    <text evidence="1">Belongs to the LysR transcriptional regulatory family.</text>
</comment>
<dbReference type="InterPro" id="IPR037402">
    <property type="entry name" value="YidZ_PBP2"/>
</dbReference>
<evidence type="ECO:0000313" key="6">
    <source>
        <dbReference type="EMBL" id="TDR80577.1"/>
    </source>
</evidence>